<evidence type="ECO:0000313" key="9">
    <source>
        <dbReference type="Proteomes" id="UP001234989"/>
    </source>
</evidence>
<dbReference type="PANTHER" id="PTHR48065:SF23">
    <property type="entry name" value="LEUCINE-RICH REPEAT-CONTAINING N-TERMINAL PLANT-TYPE DOMAIN-CONTAINING PROTEIN"/>
    <property type="match status" value="1"/>
</dbReference>
<keyword evidence="4" id="KW-0677">Repeat</keyword>
<evidence type="ECO:0000313" key="8">
    <source>
        <dbReference type="EMBL" id="WMV12282.1"/>
    </source>
</evidence>
<dbReference type="Pfam" id="PF13855">
    <property type="entry name" value="LRR_8"/>
    <property type="match status" value="1"/>
</dbReference>
<reference evidence="8" key="1">
    <citation type="submission" date="2023-08" db="EMBL/GenBank/DDBJ databases">
        <title>A de novo genome assembly of Solanum verrucosum Schlechtendal, a Mexican diploid species geographically isolated from the other diploid A-genome species in potato relatives.</title>
        <authorList>
            <person name="Hosaka K."/>
        </authorList>
    </citation>
    <scope>NUCLEOTIDE SEQUENCE</scope>
    <source>
        <tissue evidence="8">Young leaves</tissue>
    </source>
</reference>
<dbReference type="FunFam" id="3.80.10.10:FF:000041">
    <property type="entry name" value="LRR receptor-like serine/threonine-protein kinase ERECTA"/>
    <property type="match status" value="1"/>
</dbReference>
<keyword evidence="3" id="KW-0732">Signal</keyword>
<name>A0AAF0PWR0_SOLVR</name>
<evidence type="ECO:0000256" key="6">
    <source>
        <dbReference type="ARBA" id="ARBA00023180"/>
    </source>
</evidence>
<dbReference type="InterPro" id="IPR001611">
    <property type="entry name" value="Leu-rich_rpt"/>
</dbReference>
<dbReference type="PANTHER" id="PTHR48065">
    <property type="entry name" value="OS10G0469600 PROTEIN"/>
    <property type="match status" value="1"/>
</dbReference>
<keyword evidence="5 7" id="KW-0472">Membrane</keyword>
<dbReference type="Proteomes" id="UP001234989">
    <property type="component" value="Chromosome 1"/>
</dbReference>
<dbReference type="GO" id="GO:0016020">
    <property type="term" value="C:membrane"/>
    <property type="evidence" value="ECO:0007669"/>
    <property type="project" value="UniProtKB-SubCell"/>
</dbReference>
<keyword evidence="2" id="KW-0433">Leucine-rich repeat</keyword>
<proteinExistence type="predicted"/>
<dbReference type="Gene3D" id="3.80.10.10">
    <property type="entry name" value="Ribonuclease Inhibitor"/>
    <property type="match status" value="1"/>
</dbReference>
<evidence type="ECO:0000256" key="4">
    <source>
        <dbReference type="ARBA" id="ARBA00022737"/>
    </source>
</evidence>
<evidence type="ECO:0000256" key="3">
    <source>
        <dbReference type="ARBA" id="ARBA00022729"/>
    </source>
</evidence>
<keyword evidence="6" id="KW-0325">Glycoprotein</keyword>
<keyword evidence="9" id="KW-1185">Reference proteome</keyword>
<keyword evidence="7" id="KW-1133">Transmembrane helix</keyword>
<dbReference type="EMBL" id="CP133612">
    <property type="protein sequence ID" value="WMV12282.1"/>
    <property type="molecule type" value="Genomic_DNA"/>
</dbReference>
<feature type="non-terminal residue" evidence="8">
    <location>
        <position position="1"/>
    </location>
</feature>
<dbReference type="SUPFAM" id="SSF52058">
    <property type="entry name" value="L domain-like"/>
    <property type="match status" value="1"/>
</dbReference>
<sequence length="145" mass="15195">LSGTIPDNLGSLNFLQVLNLGHNNLTGTIPFNFGGLKIVGVVDLSHNNLQGFIPPSLASLSFLSDLDVSNNNLSGMIPSGGQLATFSASRYENNLGLCSVPLPPCGPGNEHHSSSIYHNKPTTIGMVVAIMVSFVSITIIIPLVI</sequence>
<dbReference type="InterPro" id="IPR032675">
    <property type="entry name" value="LRR_dom_sf"/>
</dbReference>
<keyword evidence="7" id="KW-0812">Transmembrane</keyword>
<evidence type="ECO:0000256" key="2">
    <source>
        <dbReference type="ARBA" id="ARBA00022614"/>
    </source>
</evidence>
<evidence type="ECO:0000256" key="1">
    <source>
        <dbReference type="ARBA" id="ARBA00004370"/>
    </source>
</evidence>
<gene>
    <name evidence="8" type="ORF">MTR67_005667</name>
</gene>
<feature type="transmembrane region" description="Helical" evidence="7">
    <location>
        <begin position="124"/>
        <end position="144"/>
    </location>
</feature>
<organism evidence="8 9">
    <name type="scientific">Solanum verrucosum</name>
    <dbReference type="NCBI Taxonomy" id="315347"/>
    <lineage>
        <taxon>Eukaryota</taxon>
        <taxon>Viridiplantae</taxon>
        <taxon>Streptophyta</taxon>
        <taxon>Embryophyta</taxon>
        <taxon>Tracheophyta</taxon>
        <taxon>Spermatophyta</taxon>
        <taxon>Magnoliopsida</taxon>
        <taxon>eudicotyledons</taxon>
        <taxon>Gunneridae</taxon>
        <taxon>Pentapetalae</taxon>
        <taxon>asterids</taxon>
        <taxon>lamiids</taxon>
        <taxon>Solanales</taxon>
        <taxon>Solanaceae</taxon>
        <taxon>Solanoideae</taxon>
        <taxon>Solaneae</taxon>
        <taxon>Solanum</taxon>
    </lineage>
</organism>
<accession>A0AAF0PWR0</accession>
<evidence type="ECO:0000256" key="5">
    <source>
        <dbReference type="ARBA" id="ARBA00023136"/>
    </source>
</evidence>
<protein>
    <submittedName>
        <fullName evidence="8">Uncharacterized protein</fullName>
    </submittedName>
</protein>
<dbReference type="AlphaFoldDB" id="A0AAF0PWR0"/>
<evidence type="ECO:0000256" key="7">
    <source>
        <dbReference type="SAM" id="Phobius"/>
    </source>
</evidence>
<comment type="subcellular location">
    <subcellularLocation>
        <location evidence="1">Membrane</location>
    </subcellularLocation>
</comment>